<evidence type="ECO:0000313" key="1">
    <source>
        <dbReference type="EMBL" id="MER2292131.1"/>
    </source>
</evidence>
<comment type="caution">
    <text evidence="1">The sequence shown here is derived from an EMBL/GenBank/DDBJ whole genome shotgun (WGS) entry which is preliminary data.</text>
</comment>
<reference evidence="1" key="1">
    <citation type="submission" date="2024-06" db="EMBL/GenBank/DDBJ databases">
        <authorList>
            <person name="Campbell A.G."/>
        </authorList>
    </citation>
    <scope>NUCLEOTIDE SEQUENCE</scope>
    <source>
        <strain evidence="1">EM17</strain>
    </source>
</reference>
<protein>
    <submittedName>
        <fullName evidence="1">Uncharacterized protein</fullName>
    </submittedName>
</protein>
<organism evidence="1 2">
    <name type="scientific">Methylobacterium brachiatum</name>
    <dbReference type="NCBI Taxonomy" id="269660"/>
    <lineage>
        <taxon>Bacteria</taxon>
        <taxon>Pseudomonadati</taxon>
        <taxon>Pseudomonadota</taxon>
        <taxon>Alphaproteobacteria</taxon>
        <taxon>Hyphomicrobiales</taxon>
        <taxon>Methylobacteriaceae</taxon>
        <taxon>Methylobacterium</taxon>
    </lineage>
</organism>
<feature type="non-terminal residue" evidence="1">
    <location>
        <position position="1"/>
    </location>
</feature>
<dbReference type="EMBL" id="JBELQD010000081">
    <property type="protein sequence ID" value="MER2292131.1"/>
    <property type="molecule type" value="Genomic_DNA"/>
</dbReference>
<gene>
    <name evidence="1" type="ORF">ABS770_28135</name>
</gene>
<name>A0ABV1RBA1_9HYPH</name>
<proteinExistence type="predicted"/>
<evidence type="ECO:0000313" key="2">
    <source>
        <dbReference type="Proteomes" id="UP001432995"/>
    </source>
</evidence>
<dbReference type="RefSeq" id="WP_350383820.1">
    <property type="nucleotide sequence ID" value="NZ_JBELQD010000081.1"/>
</dbReference>
<accession>A0ABV1RBA1</accession>
<sequence length="192" mass="21492">LQHDLLRTRLLTSPHVRLLWSWLILSISPVQSHPVRSPCPDRPSCASAHACRARNSGDMSTRTWMRATKGMQPDSAGVRVALCLFRHCCKKYGQRCNEERNGNPKQNFGYDLNHRAAAPSVVGAPINAGLHLRSNPNAYTDRKPSRFSGKLDRLPYTAMSGLFHLQSRLSNPPVGALRRRVIGSELSRRMEA</sequence>
<dbReference type="Proteomes" id="UP001432995">
    <property type="component" value="Unassembled WGS sequence"/>
</dbReference>
<keyword evidence="2" id="KW-1185">Reference proteome</keyword>